<feature type="compositionally biased region" description="Low complexity" evidence="1">
    <location>
        <begin position="247"/>
        <end position="258"/>
    </location>
</feature>
<feature type="compositionally biased region" description="Polar residues" evidence="1">
    <location>
        <begin position="33"/>
        <end position="52"/>
    </location>
</feature>
<evidence type="ECO:0000313" key="3">
    <source>
        <dbReference type="Proteomes" id="UP000803884"/>
    </source>
</evidence>
<dbReference type="Proteomes" id="UP000803884">
    <property type="component" value="Unassembled WGS sequence"/>
</dbReference>
<keyword evidence="3" id="KW-1185">Reference proteome</keyword>
<comment type="caution">
    <text evidence="2">The sequence shown here is derived from an EMBL/GenBank/DDBJ whole genome shotgun (WGS) entry which is preliminary data.</text>
</comment>
<accession>A0AB34KZZ6</accession>
<proteinExistence type="predicted"/>
<dbReference type="AlphaFoldDB" id="A0AB34KZZ6"/>
<feature type="compositionally biased region" description="Low complexity" evidence="1">
    <location>
        <begin position="300"/>
        <end position="314"/>
    </location>
</feature>
<protein>
    <submittedName>
        <fullName evidence="2">Uncharacterized protein</fullName>
    </submittedName>
</protein>
<feature type="region of interest" description="Disordered" evidence="1">
    <location>
        <begin position="139"/>
        <end position="167"/>
    </location>
</feature>
<feature type="region of interest" description="Disordered" evidence="1">
    <location>
        <begin position="18"/>
        <end position="68"/>
    </location>
</feature>
<sequence>MVFPTPTSSQRTIFSPCNGRNAHLFQPPKTPASVASTPSHATTSTDYFSNGASRKRSRPASSYHERAQGAKWNTIPSWAQNAATPNDDDVFSSGQDSLVINEKYDLSGGYDTPGLVTNIDLDRAIDQDAQDRRFTRDRDATFGDTGSAISGPLARERNGLGRGSNVNSADPPVSWTRFAFSLVGKAFNFGTSVFKGFYAGGGDGYQFNEKQGLDGAPSVSVDRWRGPPTPVPGSWQEDDFFGDFEQDNPLSPPSSDLRPPNKRRQTDKDAWVMVGTPDASGQSPKRKVSGGQVSQNTKLAPSRPNASRASSRRSLQPINTRRQTAHVAPLGSPAQFTAGHDRRASVAHLRSPVSRPHSSAGHRISPGGGSGADYVSPEAERYMKRQAKQDRVADKTIGNMSRQLEELIKQGQAALGTKFSVEGDVDEEMEDQYGNGRW</sequence>
<evidence type="ECO:0000313" key="2">
    <source>
        <dbReference type="EMBL" id="KAL1590383.1"/>
    </source>
</evidence>
<dbReference type="GeneID" id="96002301"/>
<gene>
    <name evidence="2" type="ORF">WHR41_00857</name>
</gene>
<feature type="compositionally biased region" description="Acidic residues" evidence="1">
    <location>
        <begin position="236"/>
        <end position="246"/>
    </location>
</feature>
<dbReference type="EMBL" id="JAAQHG020000002">
    <property type="protein sequence ID" value="KAL1590383.1"/>
    <property type="molecule type" value="Genomic_DNA"/>
</dbReference>
<organism evidence="2 3">
    <name type="scientific">Cladosporium halotolerans</name>
    <dbReference type="NCBI Taxonomy" id="1052096"/>
    <lineage>
        <taxon>Eukaryota</taxon>
        <taxon>Fungi</taxon>
        <taxon>Dikarya</taxon>
        <taxon>Ascomycota</taxon>
        <taxon>Pezizomycotina</taxon>
        <taxon>Dothideomycetes</taxon>
        <taxon>Dothideomycetidae</taxon>
        <taxon>Cladosporiales</taxon>
        <taxon>Cladosporiaceae</taxon>
        <taxon>Cladosporium</taxon>
    </lineage>
</organism>
<name>A0AB34KZZ6_9PEZI</name>
<dbReference type="RefSeq" id="XP_069233488.1">
    <property type="nucleotide sequence ID" value="XM_069369463.1"/>
</dbReference>
<feature type="region of interest" description="Disordered" evidence="1">
    <location>
        <begin position="209"/>
        <end position="381"/>
    </location>
</feature>
<reference evidence="2 3" key="1">
    <citation type="journal article" date="2020" name="Microbiol. Resour. Announc.">
        <title>Draft Genome Sequence of a Cladosporium Species Isolated from the Mesophotic Ascidian Didemnum maculosum.</title>
        <authorList>
            <person name="Gioti A."/>
            <person name="Siaperas R."/>
            <person name="Nikolaivits E."/>
            <person name="Le Goff G."/>
            <person name="Ouazzani J."/>
            <person name="Kotoulas G."/>
            <person name="Topakas E."/>
        </authorList>
    </citation>
    <scope>NUCLEOTIDE SEQUENCE [LARGE SCALE GENOMIC DNA]</scope>
    <source>
        <strain evidence="2 3">TM138-S3</strain>
    </source>
</reference>
<evidence type="ECO:0000256" key="1">
    <source>
        <dbReference type="SAM" id="MobiDB-lite"/>
    </source>
</evidence>
<feature type="region of interest" description="Disordered" evidence="1">
    <location>
        <begin position="419"/>
        <end position="438"/>
    </location>
</feature>